<keyword evidence="3" id="KW-0812">Transmembrane</keyword>
<name>A0AB35IMU7_9FIRM</name>
<feature type="coiled-coil region" evidence="2">
    <location>
        <begin position="21"/>
        <end position="68"/>
    </location>
</feature>
<evidence type="ECO:0000313" key="6">
    <source>
        <dbReference type="Proteomes" id="UP001211987"/>
    </source>
</evidence>
<evidence type="ECO:0000256" key="3">
    <source>
        <dbReference type="SAM" id="Phobius"/>
    </source>
</evidence>
<dbReference type="Proteomes" id="UP001211987">
    <property type="component" value="Unassembled WGS sequence"/>
</dbReference>
<dbReference type="EMBL" id="JAQLKE010000027">
    <property type="protein sequence ID" value="MDB7084963.1"/>
    <property type="molecule type" value="Genomic_DNA"/>
</dbReference>
<dbReference type="RefSeq" id="WP_270844755.1">
    <property type="nucleotide sequence ID" value="NZ_CAXMZC010000001.1"/>
</dbReference>
<gene>
    <name evidence="5" type="ORF">PM738_14230</name>
</gene>
<dbReference type="InterPro" id="IPR010090">
    <property type="entry name" value="Phage_tape_meas"/>
</dbReference>
<proteinExistence type="predicted"/>
<organism evidence="5 6">
    <name type="scientific">Thomasclavelia ramosa</name>
    <dbReference type="NCBI Taxonomy" id="1547"/>
    <lineage>
        <taxon>Bacteria</taxon>
        <taxon>Bacillati</taxon>
        <taxon>Bacillota</taxon>
        <taxon>Erysipelotrichia</taxon>
        <taxon>Erysipelotrichales</taxon>
        <taxon>Coprobacillaceae</taxon>
        <taxon>Thomasclavelia</taxon>
    </lineage>
</organism>
<feature type="transmembrane region" description="Helical" evidence="3">
    <location>
        <begin position="517"/>
        <end position="544"/>
    </location>
</feature>
<feature type="transmembrane region" description="Helical" evidence="3">
    <location>
        <begin position="479"/>
        <end position="505"/>
    </location>
</feature>
<dbReference type="PANTHER" id="PTHR37813">
    <property type="entry name" value="FELS-2 PROPHAGE PROTEIN"/>
    <property type="match status" value="1"/>
</dbReference>
<keyword evidence="1" id="KW-1188">Viral release from host cell</keyword>
<keyword evidence="2" id="KW-0175">Coiled coil</keyword>
<dbReference type="Pfam" id="PF10145">
    <property type="entry name" value="PhageMin_Tail"/>
    <property type="match status" value="1"/>
</dbReference>
<comment type="caution">
    <text evidence="5">The sequence shown here is derived from an EMBL/GenBank/DDBJ whole genome shotgun (WGS) entry which is preliminary data.</text>
</comment>
<reference evidence="5" key="1">
    <citation type="submission" date="2023-01" db="EMBL/GenBank/DDBJ databases">
        <title>Human gut microbiome strain richness.</title>
        <authorList>
            <person name="Chen-Liaw A."/>
        </authorList>
    </citation>
    <scope>NUCLEOTIDE SEQUENCE</scope>
    <source>
        <strain evidence="5">1001217st2_G6_1001217B_191108</strain>
    </source>
</reference>
<evidence type="ECO:0000256" key="1">
    <source>
        <dbReference type="ARBA" id="ARBA00022612"/>
    </source>
</evidence>
<evidence type="ECO:0000313" key="5">
    <source>
        <dbReference type="EMBL" id="MDB7084963.1"/>
    </source>
</evidence>
<accession>A0AB35IMU7</accession>
<dbReference type="AlphaFoldDB" id="A0AB35IMU7"/>
<evidence type="ECO:0000256" key="2">
    <source>
        <dbReference type="SAM" id="Coils"/>
    </source>
</evidence>
<dbReference type="PANTHER" id="PTHR37813:SF1">
    <property type="entry name" value="FELS-2 PROPHAGE PROTEIN"/>
    <property type="match status" value="1"/>
</dbReference>
<keyword evidence="3" id="KW-0472">Membrane</keyword>
<sequence>MADGKVVIDLEINDKEVDKKIDKTEKKIDKFAKNVSQEEIKPDVDADTSKLEKKLDEASSDVKSFANEAESNSKINGEAKIDTSKFMADVDKITSEARTAEKNTQVNGKATLKDKVSDVFEKIKNLVKKPIDIPEPNTNEFEQKLSEMEGKVTSFASNIAGALAIGAAVKQGVEIGVQSYTDLENALSRVRGALGETEAEAKASGQVIKDVYEAGVGESMDRVADAVIKIKRNLGNLDDGTLNAITQQAIILEDTFGVDMNETLRGAKGLMKNFGLSAQEAMDYIIAGTQEGLDWTDELGDNISEYSGKFSQAGYSAKDYFQLLKNGADSGAYNLDKVNDAINEVTTRLADGTIGDAIGSFSKETQKTFKEWQNGGATQKQVIDSIVSDITKCDNQQQALTMSATAFGTMGEDANLTFAKALSSVGDTFDDVSGKGQQFANDTTTPMQELEGKIRQLKDQLAPLGETFINIATFAIDHFSGLAGIITILAVAFGGYKIATLAVAAATLKAKIASEGFFAALGLSPIGLIVAAIAALVAGFIYLWNTSEDFRNFWIGIWESIKTTVGNVIDSIASFFTETVPEAFNNFISYVSEFSEQVVEFFSNMWTGIVDFFTETIPSWIESVIEFFQQIPYFIGYMIGYIIGMFLQWGANLISFVTVDIPNFINGIITWFSQLPSRIWEWLQLVITNIIQWGTNMFNTSVAWVSQTIEGIVTWFSQLPSRIWNWLTSSVSKVVEWGVNLASKGKEAAQKLVTGIVDKVKEIPGKMAEIGSNLVKGLWEGIKNVKDWILDKIGSFCDGIVDGIKGFFGIKSPSRVMRDVIGKFLPPGIAVGFELAMPKSLKSMKSEAIGIVDELSGIMNFNLDDVSAGVKLETDVDNARQTAFETNVSESLEIDYDRMADANAKAMKNSGLAIKLNQRELGRVI</sequence>
<evidence type="ECO:0000259" key="4">
    <source>
        <dbReference type="Pfam" id="PF10145"/>
    </source>
</evidence>
<keyword evidence="3" id="KW-1133">Transmembrane helix</keyword>
<feature type="domain" description="Phage tail tape measure protein" evidence="4">
    <location>
        <begin position="217"/>
        <end position="408"/>
    </location>
</feature>
<protein>
    <submittedName>
        <fullName evidence="5">Phage tail tape measure protein</fullName>
    </submittedName>
</protein>